<feature type="non-terminal residue" evidence="3">
    <location>
        <position position="85"/>
    </location>
</feature>
<dbReference type="AlphaFoldDB" id="A0AA39P5A3"/>
<proteinExistence type="predicted"/>
<comment type="caution">
    <text evidence="3">The sequence shown here is derived from an EMBL/GenBank/DDBJ whole genome shotgun (WGS) entry which is preliminary data.</text>
</comment>
<reference evidence="3" key="1">
    <citation type="submission" date="2023-06" db="EMBL/GenBank/DDBJ databases">
        <authorList>
            <consortium name="Lawrence Berkeley National Laboratory"/>
            <person name="Ahrendt S."/>
            <person name="Sahu N."/>
            <person name="Indic B."/>
            <person name="Wong-Bajracharya J."/>
            <person name="Merenyi Z."/>
            <person name="Ke H.-M."/>
            <person name="Monk M."/>
            <person name="Kocsube S."/>
            <person name="Drula E."/>
            <person name="Lipzen A."/>
            <person name="Balint B."/>
            <person name="Henrissat B."/>
            <person name="Andreopoulos B."/>
            <person name="Martin F.M."/>
            <person name="Harder C.B."/>
            <person name="Rigling D."/>
            <person name="Ford K.L."/>
            <person name="Foster G.D."/>
            <person name="Pangilinan J."/>
            <person name="Papanicolaou A."/>
            <person name="Barry K."/>
            <person name="LaButti K."/>
            <person name="Viragh M."/>
            <person name="Koriabine M."/>
            <person name="Yan M."/>
            <person name="Riley R."/>
            <person name="Champramary S."/>
            <person name="Plett K.L."/>
            <person name="Tsai I.J."/>
            <person name="Slot J."/>
            <person name="Sipos G."/>
            <person name="Plett J."/>
            <person name="Nagy L.G."/>
            <person name="Grigoriev I.V."/>
        </authorList>
    </citation>
    <scope>NUCLEOTIDE SEQUENCE</scope>
    <source>
        <strain evidence="3">ICMP 16352</strain>
    </source>
</reference>
<feature type="region of interest" description="Disordered" evidence="1">
    <location>
        <begin position="60"/>
        <end position="85"/>
    </location>
</feature>
<evidence type="ECO:0000313" key="2">
    <source>
        <dbReference type="EMBL" id="KAK0477845.1"/>
    </source>
</evidence>
<accession>A0AA39P5A3</accession>
<organism evidence="3 4">
    <name type="scientific">Armillaria novae-zelandiae</name>
    <dbReference type="NCBI Taxonomy" id="153914"/>
    <lineage>
        <taxon>Eukaryota</taxon>
        <taxon>Fungi</taxon>
        <taxon>Dikarya</taxon>
        <taxon>Basidiomycota</taxon>
        <taxon>Agaricomycotina</taxon>
        <taxon>Agaricomycetes</taxon>
        <taxon>Agaricomycetidae</taxon>
        <taxon>Agaricales</taxon>
        <taxon>Marasmiineae</taxon>
        <taxon>Physalacriaceae</taxon>
        <taxon>Armillaria</taxon>
    </lineage>
</organism>
<feature type="non-terminal residue" evidence="3">
    <location>
        <position position="1"/>
    </location>
</feature>
<sequence>YFGLLRQMALSVRALQVAQEVLFVLNDSRATLPDIPPEQKYGSKFALGIAFDRAEEAADECPCNEDGRPRKQRTAPFNTTMQQVP</sequence>
<evidence type="ECO:0000313" key="4">
    <source>
        <dbReference type="Proteomes" id="UP001175227"/>
    </source>
</evidence>
<dbReference type="EMBL" id="JAUEPR010000015">
    <property type="protein sequence ID" value="KAK0477858.1"/>
    <property type="molecule type" value="Genomic_DNA"/>
</dbReference>
<dbReference type="Proteomes" id="UP001175227">
    <property type="component" value="Unassembled WGS sequence"/>
</dbReference>
<keyword evidence="4" id="KW-1185">Reference proteome</keyword>
<name>A0AA39P5A3_9AGAR</name>
<evidence type="ECO:0000256" key="1">
    <source>
        <dbReference type="SAM" id="MobiDB-lite"/>
    </source>
</evidence>
<dbReference type="EMBL" id="JAUEPR010000015">
    <property type="protein sequence ID" value="KAK0477845.1"/>
    <property type="molecule type" value="Genomic_DNA"/>
</dbReference>
<protein>
    <submittedName>
        <fullName evidence="3">Uncharacterized protein</fullName>
    </submittedName>
</protein>
<feature type="compositionally biased region" description="Polar residues" evidence="1">
    <location>
        <begin position="75"/>
        <end position="85"/>
    </location>
</feature>
<evidence type="ECO:0000313" key="3">
    <source>
        <dbReference type="EMBL" id="KAK0477858.1"/>
    </source>
</evidence>
<gene>
    <name evidence="2" type="ORF">IW261DRAFT_1316412</name>
    <name evidence="3" type="ORF">IW261DRAFT_1321521</name>
</gene>